<dbReference type="PROSITE" id="PS51257">
    <property type="entry name" value="PROKAR_LIPOPROTEIN"/>
    <property type="match status" value="1"/>
</dbReference>
<sequence length="75" mass="8494">MKWCKRIVLLGAVILLLLVFSCVTKKERAANVKKDLIYFKDSRTGLCFAATAIGYQGFLAHVPCDKVQKYLVEKE</sequence>
<reference evidence="1" key="1">
    <citation type="journal article" date="2015" name="Nature">
        <title>Complex archaea that bridge the gap between prokaryotes and eukaryotes.</title>
        <authorList>
            <person name="Spang A."/>
            <person name="Saw J.H."/>
            <person name="Jorgensen S.L."/>
            <person name="Zaremba-Niedzwiedzka K."/>
            <person name="Martijn J."/>
            <person name="Lind A.E."/>
            <person name="van Eijk R."/>
            <person name="Schleper C."/>
            <person name="Guy L."/>
            <person name="Ettema T.J."/>
        </authorList>
    </citation>
    <scope>NUCLEOTIDE SEQUENCE</scope>
</reference>
<accession>A0A0F9J5Y9</accession>
<name>A0A0F9J5Y9_9ZZZZ</name>
<gene>
    <name evidence="1" type="ORF">LCGC14_1496120</name>
</gene>
<protein>
    <recommendedName>
        <fullName evidence="2">Lipoprotein</fullName>
    </recommendedName>
</protein>
<comment type="caution">
    <text evidence="1">The sequence shown here is derived from an EMBL/GenBank/DDBJ whole genome shotgun (WGS) entry which is preliminary data.</text>
</comment>
<dbReference type="EMBL" id="LAZR01010807">
    <property type="protein sequence ID" value="KKM64948.1"/>
    <property type="molecule type" value="Genomic_DNA"/>
</dbReference>
<evidence type="ECO:0008006" key="2">
    <source>
        <dbReference type="Google" id="ProtNLM"/>
    </source>
</evidence>
<proteinExistence type="predicted"/>
<dbReference type="AlphaFoldDB" id="A0A0F9J5Y9"/>
<evidence type="ECO:0000313" key="1">
    <source>
        <dbReference type="EMBL" id="KKM64948.1"/>
    </source>
</evidence>
<organism evidence="1">
    <name type="scientific">marine sediment metagenome</name>
    <dbReference type="NCBI Taxonomy" id="412755"/>
    <lineage>
        <taxon>unclassified sequences</taxon>
        <taxon>metagenomes</taxon>
        <taxon>ecological metagenomes</taxon>
    </lineage>
</organism>